<accession>A0A3M7TAW2</accession>
<keyword evidence="1" id="KW-0732">Signal</keyword>
<name>A0A3M7TAW2_BRAPC</name>
<organism evidence="2 3">
    <name type="scientific">Brachionus plicatilis</name>
    <name type="common">Marine rotifer</name>
    <name type="synonym">Brachionus muelleri</name>
    <dbReference type="NCBI Taxonomy" id="10195"/>
    <lineage>
        <taxon>Eukaryota</taxon>
        <taxon>Metazoa</taxon>
        <taxon>Spiralia</taxon>
        <taxon>Gnathifera</taxon>
        <taxon>Rotifera</taxon>
        <taxon>Eurotatoria</taxon>
        <taxon>Monogononta</taxon>
        <taxon>Pseudotrocha</taxon>
        <taxon>Ploima</taxon>
        <taxon>Brachionidae</taxon>
        <taxon>Brachionus</taxon>
    </lineage>
</organism>
<feature type="chain" id="PRO_5018236606" description="Secreted protein" evidence="1">
    <location>
        <begin position="24"/>
        <end position="83"/>
    </location>
</feature>
<evidence type="ECO:0008006" key="4">
    <source>
        <dbReference type="Google" id="ProtNLM"/>
    </source>
</evidence>
<sequence length="83" mass="9490">MFVSVTLLVKGSLVVFQTCGLEADSHSINLKRCSGFRILQYFTYALIKKRSIYIEITYASSTNEFLIKKFLCLKFPSTIVLNK</sequence>
<dbReference type="Proteomes" id="UP000276133">
    <property type="component" value="Unassembled WGS sequence"/>
</dbReference>
<feature type="signal peptide" evidence="1">
    <location>
        <begin position="1"/>
        <end position="23"/>
    </location>
</feature>
<reference evidence="2 3" key="1">
    <citation type="journal article" date="2018" name="Sci. Rep.">
        <title>Genomic signatures of local adaptation to the degree of environmental predictability in rotifers.</title>
        <authorList>
            <person name="Franch-Gras L."/>
            <person name="Hahn C."/>
            <person name="Garcia-Roger E.M."/>
            <person name="Carmona M.J."/>
            <person name="Serra M."/>
            <person name="Gomez A."/>
        </authorList>
    </citation>
    <scope>NUCLEOTIDE SEQUENCE [LARGE SCALE GENOMIC DNA]</scope>
    <source>
        <strain evidence="2">HYR1</strain>
    </source>
</reference>
<keyword evidence="3" id="KW-1185">Reference proteome</keyword>
<proteinExistence type="predicted"/>
<evidence type="ECO:0000313" key="3">
    <source>
        <dbReference type="Proteomes" id="UP000276133"/>
    </source>
</evidence>
<dbReference type="EMBL" id="REGN01000004">
    <property type="protein sequence ID" value="RNA45226.1"/>
    <property type="molecule type" value="Genomic_DNA"/>
</dbReference>
<protein>
    <recommendedName>
        <fullName evidence="4">Secreted protein</fullName>
    </recommendedName>
</protein>
<comment type="caution">
    <text evidence="2">The sequence shown here is derived from an EMBL/GenBank/DDBJ whole genome shotgun (WGS) entry which is preliminary data.</text>
</comment>
<gene>
    <name evidence="2" type="ORF">BpHYR1_053795</name>
</gene>
<dbReference type="AlphaFoldDB" id="A0A3M7TAW2"/>
<evidence type="ECO:0000256" key="1">
    <source>
        <dbReference type="SAM" id="SignalP"/>
    </source>
</evidence>
<evidence type="ECO:0000313" key="2">
    <source>
        <dbReference type="EMBL" id="RNA45226.1"/>
    </source>
</evidence>